<name>A0ABN2HFD3_9MICO</name>
<dbReference type="EMBL" id="BAAAPK010000004">
    <property type="protein sequence ID" value="GAA1686680.1"/>
    <property type="molecule type" value="Genomic_DNA"/>
</dbReference>
<comment type="caution">
    <text evidence="3">The sequence shown here is derived from an EMBL/GenBank/DDBJ whole genome shotgun (WGS) entry which is preliminary data.</text>
</comment>
<proteinExistence type="predicted"/>
<sequence>MIHNDRHNRARLIAPEIAPYLHGDEGAPLSLPRCTICGRVQWPPRPSCVECGGIRFSPYSAAPRGTLFSWTTTHRAPSPEYADLTPFTVVIVELDDHDGVRLLGRLAATGDVPSLRVGMRMHGARERDARERSLLTWRIDD</sequence>
<protein>
    <recommendedName>
        <fullName evidence="5">DNA-binding protein</fullName>
    </recommendedName>
</protein>
<dbReference type="InterPro" id="IPR022002">
    <property type="entry name" value="ChsH2_Znr"/>
</dbReference>
<dbReference type="InterPro" id="IPR012340">
    <property type="entry name" value="NA-bd_OB-fold"/>
</dbReference>
<dbReference type="Pfam" id="PF01796">
    <property type="entry name" value="OB_ChsH2_C"/>
    <property type="match status" value="1"/>
</dbReference>
<evidence type="ECO:0000313" key="4">
    <source>
        <dbReference type="Proteomes" id="UP001500596"/>
    </source>
</evidence>
<evidence type="ECO:0000259" key="1">
    <source>
        <dbReference type="Pfam" id="PF01796"/>
    </source>
</evidence>
<evidence type="ECO:0000313" key="3">
    <source>
        <dbReference type="EMBL" id="GAA1686680.1"/>
    </source>
</evidence>
<dbReference type="SUPFAM" id="SSF50249">
    <property type="entry name" value="Nucleic acid-binding proteins"/>
    <property type="match status" value="1"/>
</dbReference>
<reference evidence="4" key="1">
    <citation type="journal article" date="2019" name="Int. J. Syst. Evol. Microbiol.">
        <title>The Global Catalogue of Microorganisms (GCM) 10K type strain sequencing project: providing services to taxonomists for standard genome sequencing and annotation.</title>
        <authorList>
            <consortium name="The Broad Institute Genomics Platform"/>
            <consortium name="The Broad Institute Genome Sequencing Center for Infectious Disease"/>
            <person name="Wu L."/>
            <person name="Ma J."/>
        </authorList>
    </citation>
    <scope>NUCLEOTIDE SEQUENCE [LARGE SCALE GENOMIC DNA]</scope>
    <source>
        <strain evidence="4">JCM 15575</strain>
    </source>
</reference>
<accession>A0ABN2HFD3</accession>
<dbReference type="Proteomes" id="UP001500596">
    <property type="component" value="Unassembled WGS sequence"/>
</dbReference>
<evidence type="ECO:0008006" key="5">
    <source>
        <dbReference type="Google" id="ProtNLM"/>
    </source>
</evidence>
<dbReference type="Pfam" id="PF12172">
    <property type="entry name" value="zf-ChsH2"/>
    <property type="match status" value="1"/>
</dbReference>
<evidence type="ECO:0000259" key="2">
    <source>
        <dbReference type="Pfam" id="PF12172"/>
    </source>
</evidence>
<dbReference type="PANTHER" id="PTHR34075:SF5">
    <property type="entry name" value="BLR3430 PROTEIN"/>
    <property type="match status" value="1"/>
</dbReference>
<dbReference type="PANTHER" id="PTHR34075">
    <property type="entry name" value="BLR3430 PROTEIN"/>
    <property type="match status" value="1"/>
</dbReference>
<gene>
    <name evidence="3" type="ORF">GCM10009807_32890</name>
</gene>
<feature type="domain" description="ChsH2 rubredoxin-like zinc ribbon" evidence="2">
    <location>
        <begin position="31"/>
        <end position="53"/>
    </location>
</feature>
<dbReference type="InterPro" id="IPR002878">
    <property type="entry name" value="ChsH2_C"/>
</dbReference>
<dbReference type="InterPro" id="IPR052513">
    <property type="entry name" value="Thioester_dehydratase-like"/>
</dbReference>
<dbReference type="RefSeq" id="WP_344056109.1">
    <property type="nucleotide sequence ID" value="NZ_BAAAPK010000004.1"/>
</dbReference>
<organism evidence="3 4">
    <name type="scientific">Microbacterium lacus</name>
    <dbReference type="NCBI Taxonomy" id="415217"/>
    <lineage>
        <taxon>Bacteria</taxon>
        <taxon>Bacillati</taxon>
        <taxon>Actinomycetota</taxon>
        <taxon>Actinomycetes</taxon>
        <taxon>Micrococcales</taxon>
        <taxon>Microbacteriaceae</taxon>
        <taxon>Microbacterium</taxon>
    </lineage>
</organism>
<keyword evidence="4" id="KW-1185">Reference proteome</keyword>
<feature type="domain" description="ChsH2 C-terminal OB-fold" evidence="1">
    <location>
        <begin position="61"/>
        <end position="122"/>
    </location>
</feature>